<evidence type="ECO:0000256" key="8">
    <source>
        <dbReference type="ARBA" id="ARBA00037801"/>
    </source>
</evidence>
<evidence type="ECO:0000256" key="2">
    <source>
        <dbReference type="ARBA" id="ARBA00022448"/>
    </source>
</evidence>
<feature type="transmembrane region" description="Helical" evidence="9">
    <location>
        <begin position="317"/>
        <end position="340"/>
    </location>
</feature>
<evidence type="ECO:0000256" key="3">
    <source>
        <dbReference type="ARBA" id="ARBA00022692"/>
    </source>
</evidence>
<evidence type="ECO:0000313" key="11">
    <source>
        <dbReference type="EMBL" id="KAF4666694.1"/>
    </source>
</evidence>
<feature type="domain" description="T-SNARE coiled-coil homology" evidence="10">
    <location>
        <begin position="154"/>
        <end position="216"/>
    </location>
</feature>
<dbReference type="AlphaFoldDB" id="A0A7J6M5C3"/>
<dbReference type="Proteomes" id="UP000570595">
    <property type="component" value="Unassembled WGS sequence"/>
</dbReference>
<evidence type="ECO:0000256" key="9">
    <source>
        <dbReference type="SAM" id="Phobius"/>
    </source>
</evidence>
<reference evidence="11 12" key="1">
    <citation type="submission" date="2020-04" db="EMBL/GenBank/DDBJ databases">
        <title>Perkinsus olseni comparative genomics.</title>
        <authorList>
            <person name="Bogema D.R."/>
        </authorList>
    </citation>
    <scope>NUCLEOTIDE SEQUENCE [LARGE SCALE GENOMIC DNA]</scope>
    <source>
        <strain evidence="11">ATCC PRA-179</strain>
    </source>
</reference>
<accession>A0A7J6M5C3</accession>
<dbReference type="GO" id="GO:0005794">
    <property type="term" value="C:Golgi apparatus"/>
    <property type="evidence" value="ECO:0007669"/>
    <property type="project" value="UniProtKB-SubCell"/>
</dbReference>
<dbReference type="Pfam" id="PF09177">
    <property type="entry name" value="STX6_10_61_N"/>
    <property type="match status" value="1"/>
</dbReference>
<dbReference type="FunFam" id="1.20.58.90:FF:000004">
    <property type="entry name" value="Syntaxin 10"/>
    <property type="match status" value="1"/>
</dbReference>
<dbReference type="GO" id="GO:0015031">
    <property type="term" value="P:protein transport"/>
    <property type="evidence" value="ECO:0007669"/>
    <property type="project" value="UniProtKB-KW"/>
</dbReference>
<dbReference type="Gene3D" id="1.20.58.90">
    <property type="match status" value="1"/>
</dbReference>
<evidence type="ECO:0000256" key="1">
    <source>
        <dbReference type="ARBA" id="ARBA00009063"/>
    </source>
</evidence>
<proteinExistence type="inferred from homology"/>
<evidence type="ECO:0000256" key="5">
    <source>
        <dbReference type="ARBA" id="ARBA00022989"/>
    </source>
</evidence>
<dbReference type="Gene3D" id="1.20.5.110">
    <property type="match status" value="1"/>
</dbReference>
<dbReference type="OrthoDB" id="546861at2759"/>
<comment type="caution">
    <text evidence="11">The sequence shown here is derived from an EMBL/GenBank/DDBJ whole genome shotgun (WGS) entry which is preliminary data.</text>
</comment>
<dbReference type="EMBL" id="JABAHT010000068">
    <property type="protein sequence ID" value="KAF4666694.1"/>
    <property type="molecule type" value="Genomic_DNA"/>
</dbReference>
<feature type="transmembrane region" description="Helical" evidence="9">
    <location>
        <begin position="397"/>
        <end position="423"/>
    </location>
</feature>
<gene>
    <name evidence="11" type="ORF">FOZ61_009378</name>
</gene>
<keyword evidence="6" id="KW-0333">Golgi apparatus</keyword>
<protein>
    <recommendedName>
        <fullName evidence="10">t-SNARE coiled-coil homology domain-containing protein</fullName>
    </recommendedName>
</protein>
<dbReference type="GO" id="GO:0048193">
    <property type="term" value="P:Golgi vesicle transport"/>
    <property type="evidence" value="ECO:0007669"/>
    <property type="project" value="InterPro"/>
</dbReference>
<evidence type="ECO:0000259" key="10">
    <source>
        <dbReference type="PROSITE" id="PS50192"/>
    </source>
</evidence>
<comment type="similarity">
    <text evidence="1">Belongs to the syntaxin family.</text>
</comment>
<name>A0A7J6M5C3_PEROL</name>
<evidence type="ECO:0000256" key="6">
    <source>
        <dbReference type="ARBA" id="ARBA00023034"/>
    </source>
</evidence>
<dbReference type="InterPro" id="IPR010989">
    <property type="entry name" value="SNARE"/>
</dbReference>
<keyword evidence="4" id="KW-0653">Protein transport</keyword>
<evidence type="ECO:0000256" key="7">
    <source>
        <dbReference type="ARBA" id="ARBA00023136"/>
    </source>
</evidence>
<dbReference type="PROSITE" id="PS50192">
    <property type="entry name" value="T_SNARE"/>
    <property type="match status" value="1"/>
</dbReference>
<comment type="subcellular location">
    <subcellularLocation>
        <location evidence="8">Golgi apparatus</location>
        <location evidence="8">trans-Golgi network membrane</location>
        <topology evidence="8">Single-pass type IV membrane protein</topology>
    </subcellularLocation>
</comment>
<evidence type="ECO:0000256" key="4">
    <source>
        <dbReference type="ARBA" id="ARBA00022927"/>
    </source>
</evidence>
<dbReference type="CDD" id="cd15841">
    <property type="entry name" value="SNARE_Qc"/>
    <property type="match status" value="1"/>
</dbReference>
<keyword evidence="3 9" id="KW-0812">Transmembrane</keyword>
<dbReference type="SUPFAM" id="SSF58038">
    <property type="entry name" value="SNARE fusion complex"/>
    <property type="match status" value="1"/>
</dbReference>
<keyword evidence="7 9" id="KW-0472">Membrane</keyword>
<feature type="transmembrane region" description="Helical" evidence="9">
    <location>
        <begin position="429"/>
        <end position="451"/>
    </location>
</feature>
<feature type="transmembrane region" description="Helical" evidence="9">
    <location>
        <begin position="371"/>
        <end position="390"/>
    </location>
</feature>
<evidence type="ECO:0000313" key="12">
    <source>
        <dbReference type="Proteomes" id="UP000570595"/>
    </source>
</evidence>
<organism evidence="11 12">
    <name type="scientific">Perkinsus olseni</name>
    <name type="common">Perkinsus atlanticus</name>
    <dbReference type="NCBI Taxonomy" id="32597"/>
    <lineage>
        <taxon>Eukaryota</taxon>
        <taxon>Sar</taxon>
        <taxon>Alveolata</taxon>
        <taxon>Perkinsozoa</taxon>
        <taxon>Perkinsea</taxon>
        <taxon>Perkinsida</taxon>
        <taxon>Perkinsidae</taxon>
        <taxon>Perkinsus</taxon>
    </lineage>
</organism>
<keyword evidence="2" id="KW-0813">Transport</keyword>
<dbReference type="InterPro" id="IPR015260">
    <property type="entry name" value="Syntaxin-6/10/61_N"/>
</dbReference>
<dbReference type="InterPro" id="IPR000727">
    <property type="entry name" value="T_SNARE_dom"/>
</dbReference>
<dbReference type="GO" id="GO:0016020">
    <property type="term" value="C:membrane"/>
    <property type="evidence" value="ECO:0007669"/>
    <property type="project" value="InterPro"/>
</dbReference>
<sequence length="767" mass="84986">MASSAASDPFYVARDEVQSSVDEMSARYEEWQTKQASGANLARSARFEELQQKLKEDTHSLTADLRDVDASIRAVEKHPERFPHCTPSELANRREWATRMRQQVRDVKNAMSSEAARQRLTKDREMLQMEEGAARKANAEENSRLLGTNKQVQEQIVQDQDEQLDDLARVTHRLGEAAQAINVELYDQQRMLSELDENIDRQQDQMNFVMGGLSRLLKTSDHKQLCTVILTMANVPRLPPAVAAPTASTASTNLARLLDLRDLGRRYDSRVLRQWLMDQEIEQELAGLEGIPGRDEGRQTYVRSYEHHDLQSTAYRVIGVGMLAGVLGTAISLVVAAVSFNGSDVWEGLDDPRKLVDICSTTPSLASVAPWLSSMLFCSAFEISAIMWLVRQSHLEIWDFIALACGVGSRIVILTDVLCLVLFSRCTGALFLTYVIVWSLSVGVGQLLPMIRSLCALLRRRDLYSLTESSACGPVSLLWPGTWCRAVTSPTGHTPVRGGSGSSRDVDAAAAATPSRTVSMQGTTLSAGWYSTKLWHAAQYSGWHCLSGVLLRLYVPISALDGCEFGRSVQSYMRCYSATLVFTVLRVYFLLDYSPNLMVFITLVYSLLTECLSCLYVIAPRADEIEDEEDCASLLLIARRRLPYGASYSLRLRRSGDRVGPLGQESDETRTAVAAYLGDGKERKFDTCGDSKEDRLYMSEACAEFKKIEGKTRVKFTMTLGEEAKDPGTELETPWPMYAESSGGEGNDLGACAWGGSGVQSVRGYGS</sequence>
<keyword evidence="5 9" id="KW-1133">Transmembrane helix</keyword>
<dbReference type="SUPFAM" id="SSF47661">
    <property type="entry name" value="t-snare proteins"/>
    <property type="match status" value="1"/>
</dbReference>